<dbReference type="OrthoDB" id="5471833at2"/>
<dbReference type="eggNOG" id="COG5512">
    <property type="taxonomic scope" value="Bacteria"/>
</dbReference>
<dbReference type="Proteomes" id="UP000002430">
    <property type="component" value="Chromosome"/>
</dbReference>
<reference evidence="1 2" key="1">
    <citation type="submission" date="2005-11" db="EMBL/GenBank/DDBJ databases">
        <title>The complete genome sequence of Lawsonia intracellularis: the causative agent of proliferative enteropathy.</title>
        <authorList>
            <person name="Kaur K."/>
            <person name="Zhang Q."/>
            <person name="Beckler D."/>
            <person name="Munir S."/>
            <person name="Li L."/>
            <person name="Kinsley K."/>
            <person name="Herron L."/>
            <person name="Peterson A."/>
            <person name="May B."/>
            <person name="Singh S."/>
            <person name="Gebhart C."/>
            <person name="Kapur V."/>
        </authorList>
    </citation>
    <scope>NUCLEOTIDE SEQUENCE [LARGE SCALE GENOMIC DNA]</scope>
    <source>
        <strain evidence="1 2">PHE/MN1-00</strain>
    </source>
</reference>
<evidence type="ECO:0000313" key="1">
    <source>
        <dbReference type="EMBL" id="CAJ54384.1"/>
    </source>
</evidence>
<accession>Q1MRJ2</accession>
<dbReference type="AlphaFoldDB" id="Q1MRJ2"/>
<dbReference type="HOGENOM" id="CLU_125373_0_0_7"/>
<evidence type="ECO:0008006" key="3">
    <source>
        <dbReference type="Google" id="ProtNLM"/>
    </source>
</evidence>
<name>Q1MRJ2_LAWIP</name>
<dbReference type="InterPro" id="IPR007922">
    <property type="entry name" value="DciA-like"/>
</dbReference>
<sequence length="149" mass="17327">MSSIKEQIETFLLDLSSGSEEKLLVELWRNWSMVMGPYLEGIAYPLGRREKTLIVGGEDTMALQELAYMKEELLERVNAFMDRTFFDKVDLQLCMGRQLVYKKQVNQRNIPRKLKIPRQHAAEQSDSLVLDSNSPISRCYKTYLRMGDT</sequence>
<dbReference type="RefSeq" id="WP_011526413.1">
    <property type="nucleotide sequence ID" value="NC_008011.1"/>
</dbReference>
<proteinExistence type="predicted"/>
<keyword evidence="2" id="KW-1185">Reference proteome</keyword>
<gene>
    <name evidence="1" type="ordered locus">LI0328</name>
</gene>
<dbReference type="Pfam" id="PF05258">
    <property type="entry name" value="DciA"/>
    <property type="match status" value="1"/>
</dbReference>
<evidence type="ECO:0000313" key="2">
    <source>
        <dbReference type="Proteomes" id="UP000002430"/>
    </source>
</evidence>
<dbReference type="EMBL" id="AM180252">
    <property type="protein sequence ID" value="CAJ54384.1"/>
    <property type="molecule type" value="Genomic_DNA"/>
</dbReference>
<organism evidence="1 2">
    <name type="scientific">Lawsonia intracellularis (strain PHE/MN1-00)</name>
    <dbReference type="NCBI Taxonomy" id="363253"/>
    <lineage>
        <taxon>Bacteria</taxon>
        <taxon>Pseudomonadati</taxon>
        <taxon>Thermodesulfobacteriota</taxon>
        <taxon>Desulfovibrionia</taxon>
        <taxon>Desulfovibrionales</taxon>
        <taxon>Desulfovibrionaceae</taxon>
        <taxon>Lawsonia</taxon>
    </lineage>
</organism>
<dbReference type="KEGG" id="lip:LI0328"/>
<protein>
    <recommendedName>
        <fullName evidence="3">DUF721 domain-containing protein</fullName>
    </recommendedName>
</protein>